<dbReference type="InterPro" id="IPR042213">
    <property type="entry name" value="NBD_C_sf"/>
</dbReference>
<dbReference type="GO" id="GO:0005524">
    <property type="term" value="F:ATP binding"/>
    <property type="evidence" value="ECO:0007669"/>
    <property type="project" value="UniProtKB-KW"/>
</dbReference>
<dbReference type="GO" id="GO:0016301">
    <property type="term" value="F:kinase activity"/>
    <property type="evidence" value="ECO:0007669"/>
    <property type="project" value="UniProtKB-KW"/>
</dbReference>
<evidence type="ECO:0000259" key="8">
    <source>
        <dbReference type="Pfam" id="PF17042"/>
    </source>
</evidence>
<accession>A0AAE9HG76</accession>
<reference evidence="9" key="1">
    <citation type="submission" date="2022-04" db="EMBL/GenBank/DDBJ databases">
        <title>Genomic mining of Alcaligenes faecalis D334 producing ectoin and derivatives.</title>
        <authorList>
            <person name="Doan V.T."/>
            <person name="Quach N.T."/>
            <person name="Vu T.-H.-N."/>
            <person name="Phi Q.-T."/>
        </authorList>
    </citation>
    <scope>NUCLEOTIDE SEQUENCE</scope>
    <source>
        <strain evidence="9">D334</strain>
    </source>
</reference>
<keyword evidence="3" id="KW-0547">Nucleotide-binding</keyword>
<dbReference type="InterPro" id="IPR031475">
    <property type="entry name" value="NBD_C"/>
</dbReference>
<evidence type="ECO:0000259" key="7">
    <source>
        <dbReference type="Pfam" id="PF07005"/>
    </source>
</evidence>
<dbReference type="Pfam" id="PF17042">
    <property type="entry name" value="NBD_C"/>
    <property type="match status" value="1"/>
</dbReference>
<name>A0AAE9HG76_ALCFA</name>
<evidence type="ECO:0000313" key="10">
    <source>
        <dbReference type="Proteomes" id="UP000830925"/>
    </source>
</evidence>
<dbReference type="AlphaFoldDB" id="A0AAE9HG76"/>
<keyword evidence="2" id="KW-0808">Transferase</keyword>
<proteinExistence type="inferred from homology"/>
<protein>
    <submittedName>
        <fullName evidence="9">Four-carbon acid sugar kinase family protein</fullName>
    </submittedName>
</protein>
<feature type="domain" description="Four-carbon acid sugar kinase nucleotide binding" evidence="8">
    <location>
        <begin position="276"/>
        <end position="434"/>
    </location>
</feature>
<gene>
    <name evidence="9" type="ORF">MXF72_07425</name>
</gene>
<evidence type="ECO:0000256" key="2">
    <source>
        <dbReference type="ARBA" id="ARBA00022679"/>
    </source>
</evidence>
<dbReference type="InterPro" id="IPR010737">
    <property type="entry name" value="4-carb_acid_sugar_kinase_N"/>
</dbReference>
<dbReference type="Gene3D" id="3.40.980.20">
    <property type="entry name" value="Four-carbon acid sugar kinase, nucleotide binding domain"/>
    <property type="match status" value="1"/>
</dbReference>
<evidence type="ECO:0000256" key="1">
    <source>
        <dbReference type="ARBA" id="ARBA00005715"/>
    </source>
</evidence>
<sequence>MTVLRPEYVWYGDDFTGASDTLATLSQSGVRAILLLQAPSPHHLKRLQGLEAIGLAGATRSLDCEQIRNSLKGVTPFLASMQPKLLHYKICSTFDSSPEIGNIAIALECLRPLAQVAVSPVLGGQINLGRYCVFATLFAQAGQDGQVYRIDRHPTMGSHPVTPMHEADLLLHLQAQGLKNVFSLPWTEYQKTDYEANKQSKQWQEQAAEHGHQHPLLDIACEADIAQAGALLKVLSQNGTVLTAGSSSVAQAYLSQRPDTFAQPVTGLHASTQPVLILVGSQSPITAQQVARCQQADIFELDPYELHHSPSYVTKLHATVINNVRKGRHTLLQTKPANQGPSRPTLPTQLVAEDSAQFLRHLVKQLRLEHRLSRLCIAGGDTSSLSTQALGIWGLSYLDLVSPGVAACICHGDDEIDGLELVLKGGQMGPADFFDRVIEGTSY</sequence>
<evidence type="ECO:0000256" key="3">
    <source>
        <dbReference type="ARBA" id="ARBA00022741"/>
    </source>
</evidence>
<evidence type="ECO:0000256" key="6">
    <source>
        <dbReference type="ARBA" id="ARBA00023277"/>
    </source>
</evidence>
<dbReference type="EMBL" id="CP095873">
    <property type="protein sequence ID" value="UPL22902.1"/>
    <property type="molecule type" value="Genomic_DNA"/>
</dbReference>
<dbReference type="Pfam" id="PF07005">
    <property type="entry name" value="SBD_N"/>
    <property type="match status" value="1"/>
</dbReference>
<keyword evidence="6" id="KW-0119">Carbohydrate metabolism</keyword>
<dbReference type="Gene3D" id="3.40.50.10840">
    <property type="entry name" value="Putative sugar-binding, N-terminal domain"/>
    <property type="match status" value="1"/>
</dbReference>
<evidence type="ECO:0000256" key="5">
    <source>
        <dbReference type="ARBA" id="ARBA00022840"/>
    </source>
</evidence>
<evidence type="ECO:0000256" key="4">
    <source>
        <dbReference type="ARBA" id="ARBA00022777"/>
    </source>
</evidence>
<keyword evidence="4 9" id="KW-0418">Kinase</keyword>
<dbReference type="RefSeq" id="WP_239054417.1">
    <property type="nucleotide sequence ID" value="NZ_CP092182.1"/>
</dbReference>
<dbReference type="SUPFAM" id="SSF142764">
    <property type="entry name" value="YgbK-like"/>
    <property type="match status" value="1"/>
</dbReference>
<feature type="domain" description="Four-carbon acid sugar kinase N-terminal" evidence="7">
    <location>
        <begin position="9"/>
        <end position="252"/>
    </location>
</feature>
<comment type="similarity">
    <text evidence="1">Belongs to the four-carbon acid sugar kinase family.</text>
</comment>
<keyword evidence="5" id="KW-0067">ATP-binding</keyword>
<dbReference type="Proteomes" id="UP000830925">
    <property type="component" value="Chromosome"/>
</dbReference>
<organism evidence="9 10">
    <name type="scientific">Alcaligenes faecalis</name>
    <dbReference type="NCBI Taxonomy" id="511"/>
    <lineage>
        <taxon>Bacteria</taxon>
        <taxon>Pseudomonadati</taxon>
        <taxon>Pseudomonadota</taxon>
        <taxon>Betaproteobacteria</taxon>
        <taxon>Burkholderiales</taxon>
        <taxon>Alcaligenaceae</taxon>
        <taxon>Alcaligenes</taxon>
    </lineage>
</organism>
<dbReference type="InterPro" id="IPR037051">
    <property type="entry name" value="4-carb_acid_sugar_kinase_N_sf"/>
</dbReference>
<evidence type="ECO:0000313" key="9">
    <source>
        <dbReference type="EMBL" id="UPL22902.1"/>
    </source>
</evidence>